<proteinExistence type="predicted"/>
<name>A0A085LNQ8_9BILA</name>
<organism evidence="1 2">
    <name type="scientific">Trichuris suis</name>
    <name type="common">pig whipworm</name>
    <dbReference type="NCBI Taxonomy" id="68888"/>
    <lineage>
        <taxon>Eukaryota</taxon>
        <taxon>Metazoa</taxon>
        <taxon>Ecdysozoa</taxon>
        <taxon>Nematoda</taxon>
        <taxon>Enoplea</taxon>
        <taxon>Dorylaimia</taxon>
        <taxon>Trichinellida</taxon>
        <taxon>Trichuridae</taxon>
        <taxon>Trichuris</taxon>
    </lineage>
</organism>
<dbReference type="AlphaFoldDB" id="A0A085LNQ8"/>
<reference evidence="1 2" key="1">
    <citation type="journal article" date="2014" name="Nat. Genet.">
        <title>Genome and transcriptome of the porcine whipworm Trichuris suis.</title>
        <authorList>
            <person name="Jex A.R."/>
            <person name="Nejsum P."/>
            <person name="Schwarz E.M."/>
            <person name="Hu L."/>
            <person name="Young N.D."/>
            <person name="Hall R.S."/>
            <person name="Korhonen P.K."/>
            <person name="Liao S."/>
            <person name="Thamsborg S."/>
            <person name="Xia J."/>
            <person name="Xu P."/>
            <person name="Wang S."/>
            <person name="Scheerlinck J.P."/>
            <person name="Hofmann A."/>
            <person name="Sternberg P.W."/>
            <person name="Wang J."/>
            <person name="Gasser R.B."/>
        </authorList>
    </citation>
    <scope>NUCLEOTIDE SEQUENCE [LARGE SCALE GENOMIC DNA]</scope>
    <source>
        <strain evidence="1">DCEP-RM93M</strain>
    </source>
</reference>
<protein>
    <submittedName>
        <fullName evidence="1">Uncharacterized protein</fullName>
    </submittedName>
</protein>
<evidence type="ECO:0000313" key="1">
    <source>
        <dbReference type="EMBL" id="KFD46604.1"/>
    </source>
</evidence>
<evidence type="ECO:0000313" key="2">
    <source>
        <dbReference type="Proteomes" id="UP000030764"/>
    </source>
</evidence>
<accession>A0A085LNQ8</accession>
<dbReference type="Proteomes" id="UP000030764">
    <property type="component" value="Unassembled WGS sequence"/>
</dbReference>
<dbReference type="EMBL" id="KL363362">
    <property type="protein sequence ID" value="KFD46604.1"/>
    <property type="molecule type" value="Genomic_DNA"/>
</dbReference>
<sequence>MASNKVATMKGGAPMDIPRSLILAEIFMERLEEKGLCQAPIVNGMVGLGLELCDPMYFSIHVRRNYSSLVRSVHVTFRVNTKFATGEVSLSLESPSIQPFCGSCRFLLSSGSTYLIKTISACRSKTTRRSWKYREDYVWYKKQLKYVTQILGCRQQLTLCERILCSMSVLPRMS</sequence>
<keyword evidence="2" id="KW-1185">Reference proteome</keyword>
<gene>
    <name evidence="1" type="ORF">M513_12538</name>
</gene>